<evidence type="ECO:0000313" key="2">
    <source>
        <dbReference type="Proteomes" id="UP000203266"/>
    </source>
</evidence>
<sequence length="171" mass="20451">MMRLFCCRLRMDREAKLMRTTFLDGTTLDVMSHYDAIRGISGRVLVRVDSVQRILDQPVIDAILKEYNSLKVYLCVWEIGSLIIHHMKLHLCEDGKYNSCVAANSTLCSKKHCHHFCTYHVRKWVEDYLEYQCYCYHENTRPSNTWLQFCFFTNCKGEINQSYYPYYLYHK</sequence>
<dbReference type="InterPro" id="IPR021982">
    <property type="entry name" value="REEP_Ichnovirus"/>
</dbReference>
<accession>A9YMR7</accession>
<evidence type="ECO:0000313" key="1">
    <source>
        <dbReference type="EMBL" id="ABY47766.1"/>
    </source>
</evidence>
<dbReference type="EMBL" id="EU255577">
    <property type="protein sequence ID" value="ABY47766.1"/>
    <property type="molecule type" value="Genomic_DNA"/>
</dbReference>
<proteinExistence type="predicted"/>
<keyword evidence="2" id="KW-1185">Reference proteome</keyword>
<dbReference type="GeneID" id="10973759"/>
<name>A9YMR7_9BBAC</name>
<dbReference type="Pfam" id="PF12132">
    <property type="entry name" value="DUF3587"/>
    <property type="match status" value="1"/>
</dbReference>
<dbReference type="KEGG" id="vg:10973759"/>
<dbReference type="OrthoDB" id="31645at10239"/>
<organism evidence="1 2">
    <name type="scientific">Helicoverpa armigera granulovirus</name>
    <dbReference type="NCBI Taxonomy" id="489830"/>
    <lineage>
        <taxon>Viruses</taxon>
        <taxon>Viruses incertae sedis</taxon>
        <taxon>Naldaviricetes</taxon>
        <taxon>Lefavirales</taxon>
        <taxon>Baculoviridae</taxon>
        <taxon>Betabaculovirus</taxon>
        <taxon>Betabaculovirus helarmigerae</taxon>
    </lineage>
</organism>
<dbReference type="Proteomes" id="UP000203266">
    <property type="component" value="Segment"/>
</dbReference>
<dbReference type="RefSeq" id="YP_001649057.1">
    <property type="nucleotide sequence ID" value="NC_010240.1"/>
</dbReference>
<reference evidence="1 2" key="1">
    <citation type="journal article" date="2008" name="Virus Genes">
        <title>Genomic sequence analysis of a granulovirus isolated from the Old World bollworm, Helicoverpa armigera.</title>
        <authorList>
            <person name="Harrison R.L."/>
            <person name="Popham H.J."/>
        </authorList>
    </citation>
    <scope>NUCLEOTIDE SEQUENCE [LARGE SCALE GENOMIC DNA]</scope>
</reference>
<protein>
    <submittedName>
        <fullName evidence="1">Rep-like protein</fullName>
    </submittedName>
</protein>